<evidence type="ECO:0000256" key="1">
    <source>
        <dbReference type="SAM" id="SignalP"/>
    </source>
</evidence>
<dbReference type="Pfam" id="PF05057">
    <property type="entry name" value="DUF676"/>
    <property type="match status" value="1"/>
</dbReference>
<protein>
    <submittedName>
        <fullName evidence="3">Hydrolase-like protein</fullName>
    </submittedName>
</protein>
<dbReference type="Proteomes" id="UP000019335">
    <property type="component" value="Unassembled WGS sequence"/>
</dbReference>
<dbReference type="PANTHER" id="PTHR12482:SF62">
    <property type="entry name" value="LIPASE ROG1-RELATED"/>
    <property type="match status" value="1"/>
</dbReference>
<evidence type="ECO:0000259" key="2">
    <source>
        <dbReference type="Pfam" id="PF05057"/>
    </source>
</evidence>
<proteinExistence type="predicted"/>
<evidence type="ECO:0000313" key="4">
    <source>
        <dbReference type="Proteomes" id="UP000019335"/>
    </source>
</evidence>
<feature type="domain" description="DUF676" evidence="2">
    <location>
        <begin position="51"/>
        <end position="244"/>
    </location>
</feature>
<dbReference type="AlphaFoldDB" id="W7TDG1"/>
<organism evidence="3 4">
    <name type="scientific">Nannochloropsis gaditana</name>
    <dbReference type="NCBI Taxonomy" id="72520"/>
    <lineage>
        <taxon>Eukaryota</taxon>
        <taxon>Sar</taxon>
        <taxon>Stramenopiles</taxon>
        <taxon>Ochrophyta</taxon>
        <taxon>Eustigmatophyceae</taxon>
        <taxon>Eustigmatales</taxon>
        <taxon>Monodopsidaceae</taxon>
        <taxon>Nannochloropsis</taxon>
    </lineage>
</organism>
<keyword evidence="1" id="KW-0732">Signal</keyword>
<name>W7TDG1_9STRA</name>
<reference evidence="3 4" key="1">
    <citation type="journal article" date="2014" name="Mol. Plant">
        <title>Chromosome Scale Genome Assembly and Transcriptome Profiling of Nannochloropsis gaditana in Nitrogen Depletion.</title>
        <authorList>
            <person name="Corteggiani Carpinelli E."/>
            <person name="Telatin A."/>
            <person name="Vitulo N."/>
            <person name="Forcato C."/>
            <person name="D'Angelo M."/>
            <person name="Schiavon R."/>
            <person name="Vezzi A."/>
            <person name="Giacometti G.M."/>
            <person name="Morosinotto T."/>
            <person name="Valle G."/>
        </authorList>
    </citation>
    <scope>NUCLEOTIDE SEQUENCE [LARGE SCALE GENOMIC DNA]</scope>
    <source>
        <strain evidence="3 4">B-31</strain>
    </source>
</reference>
<accession>W7TDG1</accession>
<dbReference type="InterPro" id="IPR044294">
    <property type="entry name" value="Lipase-like"/>
</dbReference>
<keyword evidence="4" id="KW-1185">Reference proteome</keyword>
<comment type="caution">
    <text evidence="3">The sequence shown here is derived from an EMBL/GenBank/DDBJ whole genome shotgun (WGS) entry which is preliminary data.</text>
</comment>
<feature type="signal peptide" evidence="1">
    <location>
        <begin position="1"/>
        <end position="31"/>
    </location>
</feature>
<keyword evidence="3" id="KW-0378">Hydrolase</keyword>
<dbReference type="InterPro" id="IPR007751">
    <property type="entry name" value="DUF676_lipase-like"/>
</dbReference>
<evidence type="ECO:0000313" key="3">
    <source>
        <dbReference type="EMBL" id="EWM21568.1"/>
    </source>
</evidence>
<dbReference type="PANTHER" id="PTHR12482">
    <property type="entry name" value="LIPASE ROG1-RELATED-RELATED"/>
    <property type="match status" value="1"/>
</dbReference>
<dbReference type="Gene3D" id="3.40.50.1820">
    <property type="entry name" value="alpha/beta hydrolase"/>
    <property type="match status" value="1"/>
</dbReference>
<feature type="chain" id="PRO_5004900766" evidence="1">
    <location>
        <begin position="32"/>
        <end position="405"/>
    </location>
</feature>
<dbReference type="EMBL" id="AZIL01002442">
    <property type="protein sequence ID" value="EWM21568.1"/>
    <property type="molecule type" value="Genomic_DNA"/>
</dbReference>
<dbReference type="InterPro" id="IPR029058">
    <property type="entry name" value="AB_hydrolase_fold"/>
</dbReference>
<dbReference type="GO" id="GO:0016787">
    <property type="term" value="F:hydrolase activity"/>
    <property type="evidence" value="ECO:0007669"/>
    <property type="project" value="UniProtKB-KW"/>
</dbReference>
<sequence>MIYRQSASCRLPRRLALVFFSCCLAMPSAESFAAPASHASSTSIPVNSVPEPTHLAVVVHGLHGRPADLTYLGNAIGSRGQGRILPHLAHCNLHKTMDGVVKGGERLAAEIKEVVAAHPSLRAISFIGNSLGGVYSRYALSLLWEPRTRTVLGLKPITFMSIATPHLGVRRFTVVPLPDLVHVATPLFIGQTGNDLILRSRGEGETPLLLEMAQSTKFLEPLAAFRHRCAYGNVKEDLLVPIGTALFHPGPESMEGTGHILKETVVLPDGAREDVRMEVFAMPPAPWEDGLKEVEGSVQGASPVMKERADGRGRLASVPAVAGGAVPDDSNRDWMEPRMAAQLNALGWEKVAVAFRTPFFSAHNMICALSRDPLTTFLFRKGQGVMDHAAARIARGAAEEDDGYA</sequence>
<dbReference type="SUPFAM" id="SSF53474">
    <property type="entry name" value="alpha/beta-Hydrolases"/>
    <property type="match status" value="1"/>
</dbReference>
<gene>
    <name evidence="3" type="ORF">Naga_100012g53</name>
</gene>
<dbReference type="OrthoDB" id="273452at2759"/>